<keyword evidence="3" id="KW-0697">Rotamase</keyword>
<dbReference type="GeneID" id="103724065"/>
<evidence type="ECO:0000256" key="4">
    <source>
        <dbReference type="ARBA" id="ARBA00023235"/>
    </source>
</evidence>
<reference evidence="8" key="1">
    <citation type="submission" date="2025-08" db="UniProtKB">
        <authorList>
            <consortium name="RefSeq"/>
        </authorList>
    </citation>
    <scope>IDENTIFICATION</scope>
    <source>
        <tissue evidence="8">Young leaves</tissue>
    </source>
</reference>
<sequence>MARGKEMDRRDFFTTRRRSDRLHPIAKGRSRSPSPSPSPFRAMAFWGVEVKPGNHYMHLLNDFQGRLRICQATLGSGSAVTKSVLQCIVGNRSLILLCSLIPNVVETCHLELEFEEDGKVIFSVLGERSVHLSGYFLRPKILMGGDESDSYGEDIGEEDSSSYDKYDSAEDKYESDFIDDGDLQTVPPSPKYKSSVVIKEIVGKDKPGNGNASWRCLKREHVVSDTDDSNDDFRCQPVVKSKSSMELENEEEDGFPISFFPKKKIAAKTADGNCKLGDSVVYGILESEEEDGNAKPAEGYSETGAAAVDEEKKWKINAISEDLESARVTFQPCDSSLLPSEMSFENNGFPKKKKKVKDRKPLEMISNGERVRGDTEKDRDDAEVGMAKMDTKEKDFLVGAHVDMAEKDEKLKKKKHDGAKKRKACQMHTDFLTEGTEKGEERNPNELINREVMDEVLPVGSNELPNNNYPFCRDENSRKKKKKNKQKGGNVDEGLTVLDKVEDDNAAAAANVSPQEAKQKKEKSKNPKKGNMATILTVEELATGKCDGSRASP</sequence>
<name>A0A8B8ZUS9_PHODC</name>
<evidence type="ECO:0000256" key="1">
    <source>
        <dbReference type="ARBA" id="ARBA00000971"/>
    </source>
</evidence>
<feature type="region of interest" description="Disordered" evidence="5">
    <location>
        <begin position="348"/>
        <end position="388"/>
    </location>
</feature>
<dbReference type="Pfam" id="PF17800">
    <property type="entry name" value="NPL"/>
    <property type="match status" value="1"/>
</dbReference>
<evidence type="ECO:0000256" key="2">
    <source>
        <dbReference type="ARBA" id="ARBA00013194"/>
    </source>
</evidence>
<keyword evidence="4" id="KW-0413">Isomerase</keyword>
<feature type="compositionally biased region" description="Basic and acidic residues" evidence="5">
    <location>
        <begin position="1"/>
        <end position="14"/>
    </location>
</feature>
<feature type="compositionally biased region" description="Low complexity" evidence="5">
    <location>
        <begin position="506"/>
        <end position="516"/>
    </location>
</feature>
<feature type="domain" description="Nucleoplasmin-like" evidence="6">
    <location>
        <begin position="45"/>
        <end position="136"/>
    </location>
</feature>
<evidence type="ECO:0000256" key="3">
    <source>
        <dbReference type="ARBA" id="ARBA00023110"/>
    </source>
</evidence>
<feature type="region of interest" description="Disordered" evidence="5">
    <location>
        <begin position="408"/>
        <end position="553"/>
    </location>
</feature>
<dbReference type="KEGG" id="pda:103724065"/>
<evidence type="ECO:0000256" key="5">
    <source>
        <dbReference type="SAM" id="MobiDB-lite"/>
    </source>
</evidence>
<dbReference type="RefSeq" id="XP_038975278.1">
    <property type="nucleotide sequence ID" value="XM_039119350.1"/>
</dbReference>
<keyword evidence="7" id="KW-1185">Reference proteome</keyword>
<dbReference type="EC" id="5.2.1.8" evidence="2"/>
<accession>A0A8B8ZUS9</accession>
<comment type="catalytic activity">
    <reaction evidence="1">
        <text>[protein]-peptidylproline (omega=180) = [protein]-peptidylproline (omega=0)</text>
        <dbReference type="Rhea" id="RHEA:16237"/>
        <dbReference type="Rhea" id="RHEA-COMP:10747"/>
        <dbReference type="Rhea" id="RHEA-COMP:10748"/>
        <dbReference type="ChEBI" id="CHEBI:83833"/>
        <dbReference type="ChEBI" id="CHEBI:83834"/>
        <dbReference type="EC" id="5.2.1.8"/>
    </reaction>
</comment>
<dbReference type="InterPro" id="IPR041232">
    <property type="entry name" value="NPL"/>
</dbReference>
<dbReference type="PANTHER" id="PTHR43811">
    <property type="entry name" value="FKBP-TYPE PEPTIDYL-PROLYL CIS-TRANS ISOMERASE FKPA"/>
    <property type="match status" value="1"/>
</dbReference>
<feature type="compositionally biased region" description="Basic and acidic residues" evidence="5">
    <location>
        <begin position="369"/>
        <end position="382"/>
    </location>
</feature>
<feature type="compositionally biased region" description="Basic residues" evidence="5">
    <location>
        <begin position="15"/>
        <end position="30"/>
    </location>
</feature>
<gene>
    <name evidence="8" type="primary">LOC103724065</name>
</gene>
<protein>
    <recommendedName>
        <fullName evidence="2">peptidylprolyl isomerase</fullName>
        <ecNumber evidence="2">5.2.1.8</ecNumber>
    </recommendedName>
</protein>
<dbReference type="AlphaFoldDB" id="A0A8B8ZUS9"/>
<evidence type="ECO:0000313" key="8">
    <source>
        <dbReference type="RefSeq" id="XP_038975278.1"/>
    </source>
</evidence>
<dbReference type="Gene3D" id="2.60.120.340">
    <property type="entry name" value="Nucleoplasmin core domain"/>
    <property type="match status" value="1"/>
</dbReference>
<feature type="compositionally biased region" description="Basic residues" evidence="5">
    <location>
        <begin position="412"/>
        <end position="425"/>
    </location>
</feature>
<dbReference type="Proteomes" id="UP000228380">
    <property type="component" value="Unplaced"/>
</dbReference>
<proteinExistence type="predicted"/>
<dbReference type="GO" id="GO:0003755">
    <property type="term" value="F:peptidyl-prolyl cis-trans isomerase activity"/>
    <property type="evidence" value="ECO:0007669"/>
    <property type="project" value="UniProtKB-KW"/>
</dbReference>
<organism evidence="7 8">
    <name type="scientific">Phoenix dactylifera</name>
    <name type="common">Date palm</name>
    <dbReference type="NCBI Taxonomy" id="42345"/>
    <lineage>
        <taxon>Eukaryota</taxon>
        <taxon>Viridiplantae</taxon>
        <taxon>Streptophyta</taxon>
        <taxon>Embryophyta</taxon>
        <taxon>Tracheophyta</taxon>
        <taxon>Spermatophyta</taxon>
        <taxon>Magnoliopsida</taxon>
        <taxon>Liliopsida</taxon>
        <taxon>Arecaceae</taxon>
        <taxon>Coryphoideae</taxon>
        <taxon>Phoeniceae</taxon>
        <taxon>Phoenix</taxon>
    </lineage>
</organism>
<feature type="region of interest" description="Disordered" evidence="5">
    <location>
        <begin position="1"/>
        <end position="37"/>
    </location>
</feature>
<feature type="compositionally biased region" description="Basic and acidic residues" evidence="5">
    <location>
        <begin position="435"/>
        <end position="453"/>
    </location>
</feature>
<evidence type="ECO:0000259" key="6">
    <source>
        <dbReference type="Pfam" id="PF17800"/>
    </source>
</evidence>
<evidence type="ECO:0000313" key="7">
    <source>
        <dbReference type="Proteomes" id="UP000228380"/>
    </source>
</evidence>
<dbReference type="OrthoDB" id="1902587at2759"/>
<dbReference type="PANTHER" id="PTHR43811:SF19">
    <property type="entry name" value="39 KDA FK506-BINDING NUCLEAR PROTEIN"/>
    <property type="match status" value="1"/>
</dbReference>